<comment type="similarity">
    <text evidence="2">Belongs to the sulfatase family.</text>
</comment>
<name>A0ABN7T3E5_OIKDI</name>
<feature type="signal peptide" evidence="7">
    <location>
        <begin position="1"/>
        <end position="17"/>
    </location>
</feature>
<evidence type="ECO:0000313" key="9">
    <source>
        <dbReference type="EMBL" id="CAG5109838.1"/>
    </source>
</evidence>
<evidence type="ECO:0000256" key="1">
    <source>
        <dbReference type="ARBA" id="ARBA00001913"/>
    </source>
</evidence>
<evidence type="ECO:0000313" key="10">
    <source>
        <dbReference type="Proteomes" id="UP001158576"/>
    </source>
</evidence>
<keyword evidence="5" id="KW-0106">Calcium</keyword>
<evidence type="ECO:0000256" key="5">
    <source>
        <dbReference type="ARBA" id="ARBA00022837"/>
    </source>
</evidence>
<feature type="domain" description="Sulfatase N-terminal" evidence="8">
    <location>
        <begin position="26"/>
        <end position="360"/>
    </location>
</feature>
<dbReference type="CDD" id="cd16029">
    <property type="entry name" value="4-S"/>
    <property type="match status" value="1"/>
</dbReference>
<evidence type="ECO:0000256" key="7">
    <source>
        <dbReference type="SAM" id="SignalP"/>
    </source>
</evidence>
<dbReference type="PROSITE" id="PS00149">
    <property type="entry name" value="SULFATASE_2"/>
    <property type="match status" value="1"/>
</dbReference>
<evidence type="ECO:0000256" key="2">
    <source>
        <dbReference type="ARBA" id="ARBA00008779"/>
    </source>
</evidence>
<dbReference type="PANTHER" id="PTHR10342">
    <property type="entry name" value="ARYLSULFATASE"/>
    <property type="match status" value="1"/>
</dbReference>
<dbReference type="Gene3D" id="3.30.1120.10">
    <property type="match status" value="1"/>
</dbReference>
<dbReference type="PANTHER" id="PTHR10342:SF274">
    <property type="entry name" value="ARYLSULFATASE B"/>
    <property type="match status" value="1"/>
</dbReference>
<keyword evidence="6" id="KW-0325">Glycoprotein</keyword>
<accession>A0ABN7T3E5</accession>
<dbReference type="Proteomes" id="UP001158576">
    <property type="component" value="Chromosome 2"/>
</dbReference>
<dbReference type="InterPro" id="IPR017850">
    <property type="entry name" value="Alkaline_phosphatase_core_sf"/>
</dbReference>
<feature type="chain" id="PRO_5046654134" evidence="7">
    <location>
        <begin position="18"/>
        <end position="623"/>
    </location>
</feature>
<comment type="cofactor">
    <cofactor evidence="1">
        <name>Ca(2+)</name>
        <dbReference type="ChEBI" id="CHEBI:29108"/>
    </cofactor>
</comment>
<proteinExistence type="inferred from homology"/>
<dbReference type="SUPFAM" id="SSF53649">
    <property type="entry name" value="Alkaline phosphatase-like"/>
    <property type="match status" value="1"/>
</dbReference>
<gene>
    <name evidence="9" type="ORF">OKIOD_LOCUS13086</name>
</gene>
<dbReference type="InterPro" id="IPR000917">
    <property type="entry name" value="Sulfatase_N"/>
</dbReference>
<evidence type="ECO:0000259" key="8">
    <source>
        <dbReference type="Pfam" id="PF00884"/>
    </source>
</evidence>
<evidence type="ECO:0000256" key="6">
    <source>
        <dbReference type="ARBA" id="ARBA00023180"/>
    </source>
</evidence>
<dbReference type="InterPro" id="IPR024607">
    <property type="entry name" value="Sulfatase_CS"/>
</dbReference>
<keyword evidence="7" id="KW-0732">Signal</keyword>
<sequence>MIKHRLLFCLFLKILAAREKINEEQPNIIFVLVDDLGWSDVSWNNKKIKATPFLGQLEKHSVTLTSSYSTHRCTPSRASLLTGKYAWRFGLGTDPIDANTAAGLDLKEKLLPEILRENGYSTHHVGKWHLGHCNSSYLPHNRGFDTFYGHTGGVLNYFQHNRAVGNCKYLDYFENDKPLEKKKGVYSTFDFGDHARKLYNEIGDPKFIYLALNAPHGPLMAPDYLIEEMKKLYPDSPRTRLTYLAMVKAIDMEMEKLLGTIWMKNEERDTIIATGRNPLKVFQSDNGGPLYMNGRPKDLDPSRYRQACNYPYLGEKTLLTEGGTLSPTIVYSVKNRFPKRNLPHLFHISDWFPTLLSLAHVPEAEYGKQKNLDGINQVSIFGWKKVAKPLRTKMVYGLTNHFTVENGWDVKFVARVGEMKYYSYKIEAPVLKCPEGFSNDKFLRLLRDDLGNDNIVEMMGRVRNASNTILGSRVKRDHKGYSLFNLTADPFEQNDLAKGEAYLKSVNAHLVEKYGEGIGKKTIKVENRLGWKLPITGPKHNFWNRIYSFITPQRTKKFLAKSGRINGKLVGLDFCESKKDEELMLEILNPVQIKTSKRKKKTQHILTKLITNQFPSLAVSLDS</sequence>
<reference evidence="9 10" key="1">
    <citation type="submission" date="2021-04" db="EMBL/GenBank/DDBJ databases">
        <authorList>
            <person name="Bliznina A."/>
        </authorList>
    </citation>
    <scope>NUCLEOTIDE SEQUENCE [LARGE SCALE GENOMIC DNA]</scope>
</reference>
<dbReference type="InterPro" id="IPR047115">
    <property type="entry name" value="ARSB"/>
</dbReference>
<dbReference type="EMBL" id="OU015567">
    <property type="protein sequence ID" value="CAG5109838.1"/>
    <property type="molecule type" value="Genomic_DNA"/>
</dbReference>
<keyword evidence="10" id="KW-1185">Reference proteome</keyword>
<keyword evidence="4" id="KW-0378">Hydrolase</keyword>
<protein>
    <submittedName>
        <fullName evidence="9">Oidioi.mRNA.OKI2018_I69.chr2.g4321.t1.cds</fullName>
    </submittedName>
</protein>
<keyword evidence="3" id="KW-0479">Metal-binding</keyword>
<evidence type="ECO:0000256" key="4">
    <source>
        <dbReference type="ARBA" id="ARBA00022801"/>
    </source>
</evidence>
<organism evidence="9 10">
    <name type="scientific">Oikopleura dioica</name>
    <name type="common">Tunicate</name>
    <dbReference type="NCBI Taxonomy" id="34765"/>
    <lineage>
        <taxon>Eukaryota</taxon>
        <taxon>Metazoa</taxon>
        <taxon>Chordata</taxon>
        <taxon>Tunicata</taxon>
        <taxon>Appendicularia</taxon>
        <taxon>Copelata</taxon>
        <taxon>Oikopleuridae</taxon>
        <taxon>Oikopleura</taxon>
    </lineage>
</organism>
<evidence type="ECO:0000256" key="3">
    <source>
        <dbReference type="ARBA" id="ARBA00022723"/>
    </source>
</evidence>
<dbReference type="Pfam" id="PF00884">
    <property type="entry name" value="Sulfatase"/>
    <property type="match status" value="1"/>
</dbReference>
<dbReference type="Gene3D" id="3.40.720.10">
    <property type="entry name" value="Alkaline Phosphatase, subunit A"/>
    <property type="match status" value="1"/>
</dbReference>